<dbReference type="AlphaFoldDB" id="A0A381U1E8"/>
<dbReference type="CDD" id="cd00586">
    <property type="entry name" value="4HBT"/>
    <property type="match status" value="1"/>
</dbReference>
<dbReference type="Pfam" id="PF13279">
    <property type="entry name" value="4HBT_2"/>
    <property type="match status" value="1"/>
</dbReference>
<sequence length="493" mass="53827">MTDVRRTIGVVGTGVIGAGWAVRSLARGHDVVAWDPAPGAEERLRAAVERAWPSATRLGLFPGADRCRLDFAATAEELAERVDWIQESAPEDEGVKRPLLQVLAAHADPSVVIASSSSGLLPTRLQEGCEHPERVLIGHPFNPVHLLPLVEIVAGEQTSAEVVEAARAHYDDLVMYPLLVRTEIEGYLSDRLQEALWREVLHLVNDGVATTAELDDAITYGPGLRWAGMGTNLTFHLAGGEQGMRHMLHQFGPALKLPWTRLVAPELTDDLVESMADGCLEQAGGRPIDELERLRDDYVINVMRALRPLDLGAGRIVAEREARIHAASIGAPWAEGDDVAAPLDLYRGEVEPDWVDYNGHMSEWAFLTAFGWASDKLFRFVGIDEEYRDSGSTFFTVETHINYLREASLGDPLRVTTQVLGVDAKRLHLFHAMEHAETGDLLATTEQMLLHVDTDTGHTAPIHDRPAAALAAAASAHADLPVPPQVGRVMSFG</sequence>
<dbReference type="UniPathway" id="UPA00117"/>
<dbReference type="PANTHER" id="PTHR48075:SF5">
    <property type="entry name" value="3-HYDROXYBUTYRYL-COA DEHYDROGENASE"/>
    <property type="match status" value="1"/>
</dbReference>
<dbReference type="GO" id="GO:0006631">
    <property type="term" value="P:fatty acid metabolic process"/>
    <property type="evidence" value="ECO:0007669"/>
    <property type="project" value="InterPro"/>
</dbReference>
<dbReference type="HAMAP" id="MF_02129">
    <property type="entry name" value="L_carnitine_dehydrog"/>
    <property type="match status" value="1"/>
</dbReference>
<dbReference type="PANTHER" id="PTHR48075">
    <property type="entry name" value="3-HYDROXYACYL-COA DEHYDROGENASE FAMILY PROTEIN"/>
    <property type="match status" value="1"/>
</dbReference>
<keyword evidence="5" id="KW-0963">Cytoplasm</keyword>
<name>A0A381U1E8_9ZZZZ</name>
<dbReference type="Pfam" id="PF02737">
    <property type="entry name" value="3HCDH_N"/>
    <property type="match status" value="1"/>
</dbReference>
<dbReference type="InterPro" id="IPR036291">
    <property type="entry name" value="NAD(P)-bd_dom_sf"/>
</dbReference>
<dbReference type="InterPro" id="IPR006108">
    <property type="entry name" value="3HC_DH_C"/>
</dbReference>
<accession>A0A381U1E8</accession>
<dbReference type="InterPro" id="IPR029069">
    <property type="entry name" value="HotDog_dom_sf"/>
</dbReference>
<comment type="pathway">
    <text evidence="2">Amine and polyamine metabolism; carnitine metabolism.</text>
</comment>
<dbReference type="GO" id="GO:0047728">
    <property type="term" value="F:carnitine 3-dehydrogenase activity"/>
    <property type="evidence" value="ECO:0007669"/>
    <property type="project" value="UniProtKB-EC"/>
</dbReference>
<evidence type="ECO:0000256" key="5">
    <source>
        <dbReference type="ARBA" id="ARBA00022490"/>
    </source>
</evidence>
<protein>
    <recommendedName>
        <fullName evidence="4">carnitine 3-dehydrogenase</fullName>
        <ecNumber evidence="4">1.1.1.108</ecNumber>
    </recommendedName>
</protein>
<evidence type="ECO:0000256" key="4">
    <source>
        <dbReference type="ARBA" id="ARBA00012956"/>
    </source>
</evidence>
<keyword evidence="6" id="KW-0560">Oxidoreductase</keyword>
<gene>
    <name evidence="10" type="ORF">METZ01_LOCUS74924</name>
</gene>
<feature type="domain" description="3-hydroxyacyl-CoA dehydrogenase C-terminal" evidence="8">
    <location>
        <begin position="186"/>
        <end position="254"/>
    </location>
</feature>
<dbReference type="EC" id="1.1.1.108" evidence="4"/>
<dbReference type="SUPFAM" id="SSF51735">
    <property type="entry name" value="NAD(P)-binding Rossmann-fold domains"/>
    <property type="match status" value="1"/>
</dbReference>
<dbReference type="NCBIfam" id="NF005471">
    <property type="entry name" value="PRK07066.1"/>
    <property type="match status" value="1"/>
</dbReference>
<evidence type="ECO:0000256" key="3">
    <source>
        <dbReference type="ARBA" id="ARBA00011738"/>
    </source>
</evidence>
<dbReference type="Gene3D" id="3.40.50.720">
    <property type="entry name" value="NAD(P)-binding Rossmann-like Domain"/>
    <property type="match status" value="1"/>
</dbReference>
<evidence type="ECO:0000313" key="10">
    <source>
        <dbReference type="EMBL" id="SVA22070.1"/>
    </source>
</evidence>
<dbReference type="Gene3D" id="3.10.129.10">
    <property type="entry name" value="Hotdog Thioesterase"/>
    <property type="match status" value="1"/>
</dbReference>
<evidence type="ECO:0000256" key="6">
    <source>
        <dbReference type="ARBA" id="ARBA00023002"/>
    </source>
</evidence>
<evidence type="ECO:0000259" key="8">
    <source>
        <dbReference type="Pfam" id="PF00725"/>
    </source>
</evidence>
<dbReference type="SUPFAM" id="SSF54637">
    <property type="entry name" value="Thioesterase/thiol ester dehydrase-isomerase"/>
    <property type="match status" value="1"/>
</dbReference>
<organism evidence="10">
    <name type="scientific">marine metagenome</name>
    <dbReference type="NCBI Taxonomy" id="408172"/>
    <lineage>
        <taxon>unclassified sequences</taxon>
        <taxon>metagenomes</taxon>
        <taxon>ecological metagenomes</taxon>
    </lineage>
</organism>
<evidence type="ECO:0000256" key="1">
    <source>
        <dbReference type="ARBA" id="ARBA00004496"/>
    </source>
</evidence>
<dbReference type="SUPFAM" id="SSF48179">
    <property type="entry name" value="6-phosphogluconate dehydrogenase C-terminal domain-like"/>
    <property type="match status" value="1"/>
</dbReference>
<dbReference type="EMBL" id="UINC01005556">
    <property type="protein sequence ID" value="SVA22070.1"/>
    <property type="molecule type" value="Genomic_DNA"/>
</dbReference>
<dbReference type="InterPro" id="IPR026578">
    <property type="entry name" value="L-carnitine_dehydrogenase"/>
</dbReference>
<comment type="subunit">
    <text evidence="3">Homodimer.</text>
</comment>
<proteinExistence type="inferred from homology"/>
<evidence type="ECO:0000259" key="9">
    <source>
        <dbReference type="Pfam" id="PF02737"/>
    </source>
</evidence>
<dbReference type="InterPro" id="IPR006176">
    <property type="entry name" value="3-OHacyl-CoA_DH_NAD-bd"/>
</dbReference>
<dbReference type="Gene3D" id="1.10.1040.10">
    <property type="entry name" value="N-(1-d-carboxylethyl)-l-norvaline Dehydrogenase, domain 2"/>
    <property type="match status" value="1"/>
</dbReference>
<keyword evidence="7" id="KW-0520">NAD</keyword>
<evidence type="ECO:0000256" key="2">
    <source>
        <dbReference type="ARBA" id="ARBA00004855"/>
    </source>
</evidence>
<comment type="subcellular location">
    <subcellularLocation>
        <location evidence="1">Cytoplasm</location>
    </subcellularLocation>
</comment>
<dbReference type="GO" id="GO:0009437">
    <property type="term" value="P:carnitine metabolic process"/>
    <property type="evidence" value="ECO:0007669"/>
    <property type="project" value="UniProtKB-UniPathway"/>
</dbReference>
<dbReference type="Pfam" id="PF00725">
    <property type="entry name" value="3HCDH"/>
    <property type="match status" value="1"/>
</dbReference>
<evidence type="ECO:0000256" key="7">
    <source>
        <dbReference type="ARBA" id="ARBA00023027"/>
    </source>
</evidence>
<dbReference type="GO" id="GO:0005737">
    <property type="term" value="C:cytoplasm"/>
    <property type="evidence" value="ECO:0007669"/>
    <property type="project" value="UniProtKB-SubCell"/>
</dbReference>
<reference evidence="10" key="1">
    <citation type="submission" date="2018-05" db="EMBL/GenBank/DDBJ databases">
        <authorList>
            <person name="Lanie J.A."/>
            <person name="Ng W.-L."/>
            <person name="Kazmierczak K.M."/>
            <person name="Andrzejewski T.M."/>
            <person name="Davidsen T.M."/>
            <person name="Wayne K.J."/>
            <person name="Tettelin H."/>
            <person name="Glass J.I."/>
            <person name="Rusch D."/>
            <person name="Podicherti R."/>
            <person name="Tsui H.-C.T."/>
            <person name="Winkler M.E."/>
        </authorList>
    </citation>
    <scope>NUCLEOTIDE SEQUENCE</scope>
</reference>
<dbReference type="InterPro" id="IPR008927">
    <property type="entry name" value="6-PGluconate_DH-like_C_sf"/>
</dbReference>
<dbReference type="GO" id="GO:0070403">
    <property type="term" value="F:NAD+ binding"/>
    <property type="evidence" value="ECO:0007669"/>
    <property type="project" value="InterPro"/>
</dbReference>
<feature type="domain" description="3-hydroxyacyl-CoA dehydrogenase NAD binding" evidence="9">
    <location>
        <begin position="7"/>
        <end position="180"/>
    </location>
</feature>
<dbReference type="InterPro" id="IPR013328">
    <property type="entry name" value="6PGD_dom2"/>
</dbReference>